<proteinExistence type="predicted"/>
<name>A0ABU7C681_9TELE</name>
<dbReference type="EMBL" id="JAHUTI010080115">
    <property type="protein sequence ID" value="MED6258187.1"/>
    <property type="molecule type" value="Genomic_DNA"/>
</dbReference>
<protein>
    <submittedName>
        <fullName evidence="1">Uncharacterized protein</fullName>
    </submittedName>
</protein>
<organism evidence="1 2">
    <name type="scientific">Ataeniobius toweri</name>
    <dbReference type="NCBI Taxonomy" id="208326"/>
    <lineage>
        <taxon>Eukaryota</taxon>
        <taxon>Metazoa</taxon>
        <taxon>Chordata</taxon>
        <taxon>Craniata</taxon>
        <taxon>Vertebrata</taxon>
        <taxon>Euteleostomi</taxon>
        <taxon>Actinopterygii</taxon>
        <taxon>Neopterygii</taxon>
        <taxon>Teleostei</taxon>
        <taxon>Neoteleostei</taxon>
        <taxon>Acanthomorphata</taxon>
        <taxon>Ovalentaria</taxon>
        <taxon>Atherinomorphae</taxon>
        <taxon>Cyprinodontiformes</taxon>
        <taxon>Goodeidae</taxon>
        <taxon>Ataeniobius</taxon>
    </lineage>
</organism>
<reference evidence="1 2" key="1">
    <citation type="submission" date="2021-07" db="EMBL/GenBank/DDBJ databases">
        <authorList>
            <person name="Palmer J.M."/>
        </authorList>
    </citation>
    <scope>NUCLEOTIDE SEQUENCE [LARGE SCALE GENOMIC DNA]</scope>
    <source>
        <strain evidence="1 2">AT_MEX2019</strain>
        <tissue evidence="1">Muscle</tissue>
    </source>
</reference>
<gene>
    <name evidence="1" type="ORF">ATANTOWER_004059</name>
</gene>
<sequence length="119" mass="13224">MGTGLRSGTARFLTGSLPSAPWEVLSSALQTHEGHHLLQLEGQPLFPGCVVLLQCTHNLFAGQGGKHGTPICFQFNSYKAIRYYWYCISCKSLENSNFSMLLRLGFNDLSKPGVHPRHF</sequence>
<evidence type="ECO:0000313" key="2">
    <source>
        <dbReference type="Proteomes" id="UP001345963"/>
    </source>
</evidence>
<dbReference type="Proteomes" id="UP001345963">
    <property type="component" value="Unassembled WGS sequence"/>
</dbReference>
<keyword evidence="2" id="KW-1185">Reference proteome</keyword>
<accession>A0ABU7C681</accession>
<evidence type="ECO:0000313" key="1">
    <source>
        <dbReference type="EMBL" id="MED6258187.1"/>
    </source>
</evidence>
<comment type="caution">
    <text evidence="1">The sequence shown here is derived from an EMBL/GenBank/DDBJ whole genome shotgun (WGS) entry which is preliminary data.</text>
</comment>